<proteinExistence type="inferred from homology"/>
<comment type="caution">
    <text evidence="6">The sequence shown here is derived from an EMBL/GenBank/DDBJ whole genome shotgun (WGS) entry which is preliminary data.</text>
</comment>
<feature type="active site" description="Proton donor" evidence="4">
    <location>
        <position position="123"/>
    </location>
</feature>
<dbReference type="Gene3D" id="3.40.630.30">
    <property type="match status" value="2"/>
</dbReference>
<organism evidence="6 7">
    <name type="scientific">Amycolatopsis acididurans</name>
    <dbReference type="NCBI Taxonomy" id="2724524"/>
    <lineage>
        <taxon>Bacteria</taxon>
        <taxon>Bacillati</taxon>
        <taxon>Actinomycetota</taxon>
        <taxon>Actinomycetes</taxon>
        <taxon>Pseudonocardiales</taxon>
        <taxon>Pseudonocardiaceae</taxon>
        <taxon>Amycolatopsis</taxon>
    </lineage>
</organism>
<evidence type="ECO:0000313" key="7">
    <source>
        <dbReference type="Proteomes" id="UP000715441"/>
    </source>
</evidence>
<dbReference type="Pfam" id="PF13530">
    <property type="entry name" value="SCP2_2"/>
    <property type="match status" value="1"/>
</dbReference>
<feature type="binding site" evidence="4">
    <location>
        <begin position="118"/>
        <end position="119"/>
    </location>
    <ligand>
        <name>acetyl-CoA</name>
        <dbReference type="ChEBI" id="CHEBI:57288"/>
    </ligand>
</feature>
<dbReference type="SUPFAM" id="SSF55729">
    <property type="entry name" value="Acyl-CoA N-acyltransferases (Nat)"/>
    <property type="match status" value="1"/>
</dbReference>
<gene>
    <name evidence="6" type="ORF">HFP15_04785</name>
</gene>
<dbReference type="RefSeq" id="WP_168511815.1">
    <property type="nucleotide sequence ID" value="NZ_JAAXLS010000002.1"/>
</dbReference>
<evidence type="ECO:0000313" key="6">
    <source>
        <dbReference type="EMBL" id="NKQ52191.1"/>
    </source>
</evidence>
<sequence length="396" mass="42517">MGEFTIRPLTDAEQRPAFDVLGRALHFTGADEAREQFANSVTADRRFGAFDGERVIGTAGSFGTELCVPGGKMVPAAAVDGVGVRADHTRRGVATALMCEQLRDCARRGEMLAHLHASEAMIYGHFGYGAATRGLTLRIGQSAFRPDAPEGGRVRILDPGEARAELPALYARIGPHRPGMMTRPEHWWITGSGRHSFTGHTVAVHDDDGFVVYRPLEPAPGRPPHEGAVLAVRDLHAADVRALAGLWRFVLGIDLVAEVWTRHRPVDEPVGAMLVDPRAAQVSGMSDEIWLRLIDVAEALSARTYGDGDPVVVEITDTILPGNSGRYRISPEGAQRTALPAALRLTPDVLAMLYLGDARPSTLAALGRIEVTDPAALPAADRLLSTAVPPWCGTSF</sequence>
<feature type="binding site" evidence="4">
    <location>
        <begin position="82"/>
        <end position="84"/>
    </location>
    <ligand>
        <name>acetyl-CoA</name>
        <dbReference type="ChEBI" id="CHEBI:57288"/>
    </ligand>
</feature>
<keyword evidence="7" id="KW-1185">Reference proteome</keyword>
<feature type="domain" description="N-acetyltransferase" evidence="5">
    <location>
        <begin position="4"/>
        <end position="151"/>
    </location>
</feature>
<dbReference type="NCBIfam" id="NF002367">
    <property type="entry name" value="PRK01346.1-4"/>
    <property type="match status" value="1"/>
</dbReference>
<dbReference type="Proteomes" id="UP000715441">
    <property type="component" value="Unassembled WGS sequence"/>
</dbReference>
<dbReference type="PROSITE" id="PS51186">
    <property type="entry name" value="GNAT"/>
    <property type="match status" value="1"/>
</dbReference>
<evidence type="ECO:0000256" key="3">
    <source>
        <dbReference type="ARBA" id="ARBA00023315"/>
    </source>
</evidence>
<dbReference type="PANTHER" id="PTHR37817:SF1">
    <property type="entry name" value="N-ACETYLTRANSFERASE EIS"/>
    <property type="match status" value="1"/>
</dbReference>
<dbReference type="PANTHER" id="PTHR37817">
    <property type="entry name" value="N-ACETYLTRANSFERASE EIS"/>
    <property type="match status" value="1"/>
</dbReference>
<dbReference type="InterPro" id="IPR041380">
    <property type="entry name" value="Acetyltransf_17"/>
</dbReference>
<comment type="subunit">
    <text evidence="4">Homohexamer; trimer of dimers.</text>
</comment>
<accession>A0ABX1IXF7</accession>
<dbReference type="InterPro" id="IPR016181">
    <property type="entry name" value="Acyl_CoA_acyltransferase"/>
</dbReference>
<reference evidence="6 7" key="1">
    <citation type="submission" date="2020-04" db="EMBL/GenBank/DDBJ databases">
        <title>Novel species.</title>
        <authorList>
            <person name="Teo W.F.A."/>
            <person name="Lipun K."/>
            <person name="Srisuk N."/>
            <person name="Duangmal K."/>
        </authorList>
    </citation>
    <scope>NUCLEOTIDE SEQUENCE [LARGE SCALE GENOMIC DNA]</scope>
    <source>
        <strain evidence="6 7">K13G38</strain>
    </source>
</reference>
<evidence type="ECO:0000256" key="4">
    <source>
        <dbReference type="HAMAP-Rule" id="MF_01812"/>
    </source>
</evidence>
<dbReference type="InterPro" id="IPR051554">
    <property type="entry name" value="Acetyltransferase_Eis"/>
</dbReference>
<evidence type="ECO:0000256" key="1">
    <source>
        <dbReference type="ARBA" id="ARBA00009213"/>
    </source>
</evidence>
<dbReference type="InterPro" id="IPR022902">
    <property type="entry name" value="NAcTrfase_Eis"/>
</dbReference>
<keyword evidence="3 4" id="KW-0012">Acyltransferase</keyword>
<dbReference type="InterPro" id="IPR000182">
    <property type="entry name" value="GNAT_dom"/>
</dbReference>
<evidence type="ECO:0000259" key="5">
    <source>
        <dbReference type="PROSITE" id="PS51186"/>
    </source>
</evidence>
<comment type="similarity">
    <text evidence="1 4">Belongs to the acetyltransferase Eis family.</text>
</comment>
<keyword evidence="2 4" id="KW-0808">Transferase</keyword>
<feature type="active site" description="Proton acceptor; via carboxylate" evidence="4">
    <location>
        <position position="396"/>
    </location>
</feature>
<dbReference type="EMBL" id="JAAXLS010000002">
    <property type="protein sequence ID" value="NKQ52191.1"/>
    <property type="molecule type" value="Genomic_DNA"/>
</dbReference>
<name>A0ABX1IXF7_9PSEU</name>
<feature type="binding site" evidence="4">
    <location>
        <begin position="90"/>
        <end position="95"/>
    </location>
    <ligand>
        <name>acetyl-CoA</name>
        <dbReference type="ChEBI" id="CHEBI:57288"/>
    </ligand>
</feature>
<dbReference type="CDD" id="cd04301">
    <property type="entry name" value="NAT_SF"/>
    <property type="match status" value="1"/>
</dbReference>
<dbReference type="SUPFAM" id="SSF55718">
    <property type="entry name" value="SCP-like"/>
    <property type="match status" value="1"/>
</dbReference>
<protein>
    <submittedName>
        <fullName evidence="6">GNAT family N-acetyltransferase</fullName>
    </submittedName>
</protein>
<dbReference type="InterPro" id="IPR036527">
    <property type="entry name" value="SCP2_sterol-bd_dom_sf"/>
</dbReference>
<dbReference type="InterPro" id="IPR025559">
    <property type="entry name" value="Eis_dom"/>
</dbReference>
<dbReference type="Gene3D" id="3.30.1050.10">
    <property type="entry name" value="SCP2 sterol-binding domain"/>
    <property type="match status" value="1"/>
</dbReference>
<evidence type="ECO:0000256" key="2">
    <source>
        <dbReference type="ARBA" id="ARBA00022679"/>
    </source>
</evidence>
<dbReference type="Pfam" id="PF13527">
    <property type="entry name" value="Acetyltransf_9"/>
    <property type="match status" value="1"/>
</dbReference>
<dbReference type="Pfam" id="PF17668">
    <property type="entry name" value="Acetyltransf_17"/>
    <property type="match status" value="1"/>
</dbReference>
<dbReference type="HAMAP" id="MF_01812">
    <property type="entry name" value="Eis"/>
    <property type="match status" value="1"/>
</dbReference>